<gene>
    <name evidence="5" type="ORF">ATANTOWER_021599</name>
</gene>
<proteinExistence type="predicted"/>
<dbReference type="EMBL" id="JAHUTI010004647">
    <property type="protein sequence ID" value="MED6234069.1"/>
    <property type="molecule type" value="Genomic_DNA"/>
</dbReference>
<dbReference type="Proteomes" id="UP001345963">
    <property type="component" value="Unassembled WGS sequence"/>
</dbReference>
<dbReference type="Pfam" id="PF00094">
    <property type="entry name" value="VWD"/>
    <property type="match status" value="1"/>
</dbReference>
<feature type="transmembrane region" description="Helical" evidence="3">
    <location>
        <begin position="482"/>
        <end position="503"/>
    </location>
</feature>
<keyword evidence="6" id="KW-1185">Reference proteome</keyword>
<keyword evidence="3" id="KW-0472">Membrane</keyword>
<keyword evidence="2" id="KW-0964">Secreted</keyword>
<protein>
    <recommendedName>
        <fullName evidence="4">VWFD domain-containing protein</fullName>
    </recommendedName>
</protein>
<dbReference type="SMART" id="SM00832">
    <property type="entry name" value="C8"/>
    <property type="match status" value="1"/>
</dbReference>
<dbReference type="PANTHER" id="PTHR47246">
    <property type="entry name" value="MUCIN-19"/>
    <property type="match status" value="1"/>
</dbReference>
<name>A0ABU7A8Z6_9TELE</name>
<keyword evidence="3" id="KW-1133">Transmembrane helix</keyword>
<reference evidence="5 6" key="1">
    <citation type="submission" date="2021-07" db="EMBL/GenBank/DDBJ databases">
        <authorList>
            <person name="Palmer J.M."/>
        </authorList>
    </citation>
    <scope>NUCLEOTIDE SEQUENCE [LARGE SCALE GENOMIC DNA]</scope>
    <source>
        <strain evidence="5 6">AT_MEX2019</strain>
        <tissue evidence="5">Muscle</tissue>
    </source>
</reference>
<evidence type="ECO:0000313" key="6">
    <source>
        <dbReference type="Proteomes" id="UP001345963"/>
    </source>
</evidence>
<evidence type="ECO:0000259" key="4">
    <source>
        <dbReference type="PROSITE" id="PS51233"/>
    </source>
</evidence>
<organism evidence="5 6">
    <name type="scientific">Ataeniobius toweri</name>
    <dbReference type="NCBI Taxonomy" id="208326"/>
    <lineage>
        <taxon>Eukaryota</taxon>
        <taxon>Metazoa</taxon>
        <taxon>Chordata</taxon>
        <taxon>Craniata</taxon>
        <taxon>Vertebrata</taxon>
        <taxon>Euteleostomi</taxon>
        <taxon>Actinopterygii</taxon>
        <taxon>Neopterygii</taxon>
        <taxon>Teleostei</taxon>
        <taxon>Neoteleostei</taxon>
        <taxon>Acanthomorphata</taxon>
        <taxon>Ovalentaria</taxon>
        <taxon>Atherinomorphae</taxon>
        <taxon>Cyprinodontiformes</taxon>
        <taxon>Goodeidae</taxon>
        <taxon>Ataeniobius</taxon>
    </lineage>
</organism>
<dbReference type="InterPro" id="IPR058753">
    <property type="entry name" value="TIL_OTOGL_Mucin"/>
</dbReference>
<sequence length="507" mass="58111">MNDLQISGSAVVTSPIAFGNSWKTTTPSCSDVTTEIFPCERNSYCSAWAQRCCMILKGDTFKDCHLKVDPEPYYHACVQESCSCEFEGKFLGYCTAVVAYAEACSDQDVCINWRTPDLCSVYCDYYNEQGQCSWHYEACGRMLTCGKANYFHHKLEGCYPKCPKETPYFDENTDRCTELRNCSCYFNETIVSPGVVIIDLVLCSYNTCNHCHKYHYCFNTGNTNFSKHNTGENCFYTSNNNFSKHNTGDNCFYTSNNSFSKHNTGDNCFYTSNNNFSKHNTGDNCFYTSNNSYSKHNTGDNCFYTSNNSFFNYNFFPNHLYGIYYYNVLECTDFKSQQSTIQECFCKDLKLKKSWACGETWTEDCFVKRCVGGKIELTPVVCAEPVIPRCPRNQLIKIMDGFCETWRRDSHCELYGDPHYIFFNGIPYDFLEDCTYILVEEQSPCHHLTIVVDNFYCILGLKGSCVKDVTVKYQNNTAKLSINYFAVAIDAIVSISVSIYVFYRNTG</sequence>
<comment type="subcellular location">
    <subcellularLocation>
        <location evidence="1">Secreted</location>
    </subcellularLocation>
</comment>
<keyword evidence="3" id="KW-0812">Transmembrane</keyword>
<dbReference type="InterPro" id="IPR001846">
    <property type="entry name" value="VWF_type-D"/>
</dbReference>
<feature type="domain" description="VWFD" evidence="4">
    <location>
        <begin position="410"/>
        <end position="507"/>
    </location>
</feature>
<evidence type="ECO:0000313" key="5">
    <source>
        <dbReference type="EMBL" id="MED6234069.1"/>
    </source>
</evidence>
<evidence type="ECO:0000256" key="2">
    <source>
        <dbReference type="ARBA" id="ARBA00022525"/>
    </source>
</evidence>
<comment type="caution">
    <text evidence="5">The sequence shown here is derived from an EMBL/GenBank/DDBJ whole genome shotgun (WGS) entry which is preliminary data.</text>
</comment>
<dbReference type="PROSITE" id="PS51233">
    <property type="entry name" value="VWFD"/>
    <property type="match status" value="2"/>
</dbReference>
<dbReference type="InterPro" id="IPR014853">
    <property type="entry name" value="VWF/SSPO/ZAN-like_Cys-rich_dom"/>
</dbReference>
<dbReference type="Pfam" id="PF25962">
    <property type="entry name" value="TIL_OTOGL_Mucin"/>
    <property type="match status" value="1"/>
</dbReference>
<evidence type="ECO:0000256" key="1">
    <source>
        <dbReference type="ARBA" id="ARBA00004613"/>
    </source>
</evidence>
<dbReference type="PANTHER" id="PTHR47246:SF1">
    <property type="entry name" value="MUCIN-19"/>
    <property type="match status" value="1"/>
</dbReference>
<feature type="domain" description="VWFD" evidence="4">
    <location>
        <begin position="1"/>
        <end position="30"/>
    </location>
</feature>
<accession>A0ABU7A8Z6</accession>
<dbReference type="Pfam" id="PF08742">
    <property type="entry name" value="C8"/>
    <property type="match status" value="1"/>
</dbReference>
<evidence type="ECO:0000256" key="3">
    <source>
        <dbReference type="SAM" id="Phobius"/>
    </source>
</evidence>